<reference evidence="2 3" key="1">
    <citation type="submission" date="2012-05" db="EMBL/GenBank/DDBJ databases">
        <authorList>
            <person name="Weinstock G."/>
            <person name="Sodergren E."/>
            <person name="Lobos E.A."/>
            <person name="Fulton L."/>
            <person name="Fulton R."/>
            <person name="Courtney L."/>
            <person name="Fronick C."/>
            <person name="O'Laughlin M."/>
            <person name="Godfrey J."/>
            <person name="Wilson R.M."/>
            <person name="Miner T."/>
            <person name="Farmer C."/>
            <person name="Delehaunty K."/>
            <person name="Cordes M."/>
            <person name="Minx P."/>
            <person name="Tomlinson C."/>
            <person name="Chen J."/>
            <person name="Wollam A."/>
            <person name="Pepin K.H."/>
            <person name="Bhonagiri V."/>
            <person name="Zhang X."/>
            <person name="Suruliraj S."/>
            <person name="Warren W."/>
            <person name="Mitreva M."/>
            <person name="Mardis E.R."/>
            <person name="Wilson R.K."/>
        </authorList>
    </citation>
    <scope>NUCLEOTIDE SEQUENCE [LARGE SCALE GENOMIC DNA]</scope>
    <source>
        <strain evidence="2 3">F0235</strain>
    </source>
</reference>
<keyword evidence="1" id="KW-0812">Transmembrane</keyword>
<name>L1MEE7_9CORY</name>
<dbReference type="RefSeq" id="WP_006064121.1">
    <property type="nucleotide sequence ID" value="NZ_KB290831.1"/>
</dbReference>
<dbReference type="HOGENOM" id="CLU_1812516_0_0_11"/>
<accession>L1MEE7</accession>
<evidence type="ECO:0000256" key="1">
    <source>
        <dbReference type="SAM" id="Phobius"/>
    </source>
</evidence>
<evidence type="ECO:0000313" key="3">
    <source>
        <dbReference type="Proteomes" id="UP000010445"/>
    </source>
</evidence>
<dbReference type="AlphaFoldDB" id="L1MEE7"/>
<sequence length="142" mass="16609">MIPIIITILGATSPQILNYIGENFQKRRKILQNIELLNKLPNNSNQVENLTKWIDAQIEEYIHIEKDSERNWFEFSIGLIVLLAGIYMAWHIYQHESWWQTAYLISILLISLGATGVSQGLKKTKREERGNIVRAKHEDRHK</sequence>
<evidence type="ECO:0000313" key="2">
    <source>
        <dbReference type="EMBL" id="EKX89425.1"/>
    </source>
</evidence>
<proteinExistence type="predicted"/>
<keyword evidence="1" id="KW-1133">Transmembrane helix</keyword>
<keyword evidence="3" id="KW-1185">Reference proteome</keyword>
<keyword evidence="1" id="KW-0472">Membrane</keyword>
<feature type="transmembrane region" description="Helical" evidence="1">
    <location>
        <begin position="72"/>
        <end position="90"/>
    </location>
</feature>
<feature type="transmembrane region" description="Helical" evidence="1">
    <location>
        <begin position="102"/>
        <end position="121"/>
    </location>
</feature>
<gene>
    <name evidence="2" type="ORF">HMPREF9997_01896</name>
</gene>
<comment type="caution">
    <text evidence="2">The sequence shown here is derived from an EMBL/GenBank/DDBJ whole genome shotgun (WGS) entry which is preliminary data.</text>
</comment>
<dbReference type="EMBL" id="AMEM01000024">
    <property type="protein sequence ID" value="EKX89425.1"/>
    <property type="molecule type" value="Genomic_DNA"/>
</dbReference>
<protein>
    <submittedName>
        <fullName evidence="2">Uncharacterized protein</fullName>
    </submittedName>
</protein>
<dbReference type="Proteomes" id="UP000010445">
    <property type="component" value="Unassembled WGS sequence"/>
</dbReference>
<organism evidence="2 3">
    <name type="scientific">Corynebacterium durum F0235</name>
    <dbReference type="NCBI Taxonomy" id="1035195"/>
    <lineage>
        <taxon>Bacteria</taxon>
        <taxon>Bacillati</taxon>
        <taxon>Actinomycetota</taxon>
        <taxon>Actinomycetes</taxon>
        <taxon>Mycobacteriales</taxon>
        <taxon>Corynebacteriaceae</taxon>
        <taxon>Corynebacterium</taxon>
    </lineage>
</organism>